<proteinExistence type="predicted"/>
<keyword evidence="2 6" id="KW-0812">Transmembrane</keyword>
<evidence type="ECO:0000256" key="4">
    <source>
        <dbReference type="ARBA" id="ARBA00023136"/>
    </source>
</evidence>
<evidence type="ECO:0000256" key="5">
    <source>
        <dbReference type="SAM" id="MobiDB-lite"/>
    </source>
</evidence>
<dbReference type="OrthoDB" id="188924at2"/>
<dbReference type="GO" id="GO:0012505">
    <property type="term" value="C:endomembrane system"/>
    <property type="evidence" value="ECO:0007669"/>
    <property type="project" value="UniProtKB-SubCell"/>
</dbReference>
<comment type="caution">
    <text evidence="7">The sequence shown here is derived from an EMBL/GenBank/DDBJ whole genome shotgun (WGS) entry which is preliminary data.</text>
</comment>
<keyword evidence="8" id="KW-1185">Reference proteome</keyword>
<dbReference type="Proteomes" id="UP000313849">
    <property type="component" value="Unassembled WGS sequence"/>
</dbReference>
<reference evidence="7 8" key="1">
    <citation type="submission" date="2019-06" db="EMBL/GenBank/DDBJ databases">
        <title>Draft genome sequence of Miniimonas arenae KCTC 19750T isolated from sea sand.</title>
        <authorList>
            <person name="Park S.-J."/>
        </authorList>
    </citation>
    <scope>NUCLEOTIDE SEQUENCE [LARGE SCALE GENOMIC DNA]</scope>
    <source>
        <strain evidence="7 8">KCTC 19750</strain>
    </source>
</reference>
<name>A0A5C5BCI6_9MICO</name>
<evidence type="ECO:0000256" key="6">
    <source>
        <dbReference type="SAM" id="Phobius"/>
    </source>
</evidence>
<feature type="transmembrane region" description="Helical" evidence="6">
    <location>
        <begin position="257"/>
        <end position="279"/>
    </location>
</feature>
<dbReference type="InterPro" id="IPR008217">
    <property type="entry name" value="Ccc1_fam"/>
</dbReference>
<accession>A0A5C5BCI6</accession>
<feature type="region of interest" description="Disordered" evidence="5">
    <location>
        <begin position="1"/>
        <end position="26"/>
    </location>
</feature>
<evidence type="ECO:0000256" key="1">
    <source>
        <dbReference type="ARBA" id="ARBA00004127"/>
    </source>
</evidence>
<sequence>MGCSPPCPCTPSAARREGKAQGRRREGVVNRRVVNRSLPYPGHALRWLLAPRWSAETGEWDTEGDALRRELTSHANDGVISSAAILQGLLSAGATGHEAVIGVLALMTVGVLTSAGTAFGEASAERRSQLAIVADEQRRLAQAPEEELEELVEHYRAKGLSDELSRAVAEELHAKDALAAQLDAEFDLDAPATAWWPLRMAAYAGLAFLAGSLLPLLLSLVLPTGWIGEVTVPVVALSLVVSGWIGSRSEHGRAWVAILRTVVIGVVVLGISTLAGSLVTF</sequence>
<keyword evidence="3 6" id="KW-1133">Transmembrane helix</keyword>
<gene>
    <name evidence="7" type="ORF">FH969_09835</name>
</gene>
<dbReference type="Pfam" id="PF01988">
    <property type="entry name" value="VIT1"/>
    <property type="match status" value="1"/>
</dbReference>
<organism evidence="7 8">
    <name type="scientific">Miniimonas arenae</name>
    <dbReference type="NCBI Taxonomy" id="676201"/>
    <lineage>
        <taxon>Bacteria</taxon>
        <taxon>Bacillati</taxon>
        <taxon>Actinomycetota</taxon>
        <taxon>Actinomycetes</taxon>
        <taxon>Micrococcales</taxon>
        <taxon>Beutenbergiaceae</taxon>
        <taxon>Miniimonas</taxon>
    </lineage>
</organism>
<keyword evidence="4 6" id="KW-0472">Membrane</keyword>
<dbReference type="EMBL" id="VENP01000035">
    <property type="protein sequence ID" value="TNU73695.1"/>
    <property type="molecule type" value="Genomic_DNA"/>
</dbReference>
<evidence type="ECO:0000313" key="7">
    <source>
        <dbReference type="EMBL" id="TNU73695.1"/>
    </source>
</evidence>
<dbReference type="GO" id="GO:0005384">
    <property type="term" value="F:manganese ion transmembrane transporter activity"/>
    <property type="evidence" value="ECO:0007669"/>
    <property type="project" value="InterPro"/>
</dbReference>
<protein>
    <submittedName>
        <fullName evidence="7">VIT family protein</fullName>
    </submittedName>
</protein>
<feature type="transmembrane region" description="Helical" evidence="6">
    <location>
        <begin position="226"/>
        <end position="245"/>
    </location>
</feature>
<dbReference type="GO" id="GO:0030026">
    <property type="term" value="P:intracellular manganese ion homeostasis"/>
    <property type="evidence" value="ECO:0007669"/>
    <property type="project" value="InterPro"/>
</dbReference>
<evidence type="ECO:0000256" key="2">
    <source>
        <dbReference type="ARBA" id="ARBA00022692"/>
    </source>
</evidence>
<comment type="subcellular location">
    <subcellularLocation>
        <location evidence="1">Endomembrane system</location>
        <topology evidence="1">Multi-pass membrane protein</topology>
    </subcellularLocation>
</comment>
<dbReference type="PANTHER" id="PTHR31851">
    <property type="entry name" value="FE(2+)/MN(2+) TRANSPORTER PCL1"/>
    <property type="match status" value="1"/>
</dbReference>
<dbReference type="AlphaFoldDB" id="A0A5C5BCI6"/>
<evidence type="ECO:0000313" key="8">
    <source>
        <dbReference type="Proteomes" id="UP000313849"/>
    </source>
</evidence>
<evidence type="ECO:0000256" key="3">
    <source>
        <dbReference type="ARBA" id="ARBA00022989"/>
    </source>
</evidence>
<feature type="transmembrane region" description="Helical" evidence="6">
    <location>
        <begin position="200"/>
        <end position="220"/>
    </location>
</feature>
<feature type="compositionally biased region" description="Basic and acidic residues" evidence="5">
    <location>
        <begin position="14"/>
        <end position="26"/>
    </location>
</feature>